<evidence type="ECO:0000256" key="11">
    <source>
        <dbReference type="PROSITE-ProRule" id="PRU01016"/>
    </source>
</evidence>
<dbReference type="GO" id="GO:0003886">
    <property type="term" value="F:DNA (cytosine-5-)-methyltransferase activity"/>
    <property type="evidence" value="ECO:0007669"/>
    <property type="project" value="UniProtKB-EC"/>
</dbReference>
<evidence type="ECO:0000256" key="7">
    <source>
        <dbReference type="ARBA" id="ARBA00022723"/>
    </source>
</evidence>
<evidence type="ECO:0000259" key="13">
    <source>
        <dbReference type="PROSITE" id="PS51533"/>
    </source>
</evidence>
<evidence type="ECO:0000256" key="3">
    <source>
        <dbReference type="ARBA" id="ARBA00022491"/>
    </source>
</evidence>
<dbReference type="InterPro" id="IPR029063">
    <property type="entry name" value="SAM-dependent_MTases_sf"/>
</dbReference>
<dbReference type="CDD" id="cd11725">
    <property type="entry name" value="ADDz_Dnmt3"/>
    <property type="match status" value="1"/>
</dbReference>
<evidence type="ECO:0000256" key="8">
    <source>
        <dbReference type="ARBA" id="ARBA00022771"/>
    </source>
</evidence>
<keyword evidence="6 11" id="KW-0949">S-adenosyl-L-methionine</keyword>
<evidence type="ECO:0000256" key="6">
    <source>
        <dbReference type="ARBA" id="ARBA00022691"/>
    </source>
</evidence>
<dbReference type="InterPro" id="IPR025766">
    <property type="entry name" value="ADD"/>
</dbReference>
<feature type="region of interest" description="Disordered" evidence="12">
    <location>
        <begin position="110"/>
        <end position="165"/>
    </location>
</feature>
<feature type="compositionally biased region" description="Low complexity" evidence="12">
    <location>
        <begin position="7"/>
        <end position="17"/>
    </location>
</feature>
<evidence type="ECO:0000256" key="4">
    <source>
        <dbReference type="ARBA" id="ARBA00022603"/>
    </source>
</evidence>
<keyword evidence="9" id="KW-0862">Zinc</keyword>
<dbReference type="GO" id="GO:0032259">
    <property type="term" value="P:methylation"/>
    <property type="evidence" value="ECO:0007669"/>
    <property type="project" value="UniProtKB-KW"/>
</dbReference>
<keyword evidence="5 11" id="KW-0808">Transferase</keyword>
<dbReference type="Gene3D" id="3.40.50.150">
    <property type="entry name" value="Vaccinia Virus protein VP39"/>
    <property type="match status" value="1"/>
</dbReference>
<evidence type="ECO:0000256" key="9">
    <source>
        <dbReference type="ARBA" id="ARBA00022833"/>
    </source>
</evidence>
<evidence type="ECO:0000256" key="12">
    <source>
        <dbReference type="SAM" id="MobiDB-lite"/>
    </source>
</evidence>
<dbReference type="Gene3D" id="3.30.40.10">
    <property type="entry name" value="Zinc/RING finger domain, C3HC4 (zinc finger)"/>
    <property type="match status" value="1"/>
</dbReference>
<dbReference type="InterPro" id="IPR013083">
    <property type="entry name" value="Znf_RING/FYVE/PHD"/>
</dbReference>
<comment type="similarity">
    <text evidence="11">Belongs to the class I-like SAM-binding methyltransferase superfamily. C5-methyltransferase family.</text>
</comment>
<dbReference type="InterPro" id="IPR001525">
    <property type="entry name" value="C5_MeTfrase"/>
</dbReference>
<comment type="subcellular location">
    <subcellularLocation>
        <location evidence="1">Nucleus</location>
    </subcellularLocation>
</comment>
<dbReference type="PANTHER" id="PTHR23068">
    <property type="entry name" value="DNA CYTOSINE-5- -METHYLTRANSFERASE 3-RELATED"/>
    <property type="match status" value="1"/>
</dbReference>
<dbReference type="GO" id="GO:0005634">
    <property type="term" value="C:nucleus"/>
    <property type="evidence" value="ECO:0007669"/>
    <property type="project" value="UniProtKB-SubCell"/>
</dbReference>
<evidence type="ECO:0000256" key="2">
    <source>
        <dbReference type="ARBA" id="ARBA00011975"/>
    </source>
</evidence>
<feature type="active site" evidence="11">
    <location>
        <position position="495"/>
    </location>
</feature>
<dbReference type="InterPro" id="IPR050390">
    <property type="entry name" value="C5-Methyltransferase"/>
</dbReference>
<organism evidence="14">
    <name type="scientific">Phallusia mammillata</name>
    <dbReference type="NCBI Taxonomy" id="59560"/>
    <lineage>
        <taxon>Eukaryota</taxon>
        <taxon>Metazoa</taxon>
        <taxon>Chordata</taxon>
        <taxon>Tunicata</taxon>
        <taxon>Ascidiacea</taxon>
        <taxon>Phlebobranchia</taxon>
        <taxon>Ascidiidae</taxon>
        <taxon>Phallusia</taxon>
    </lineage>
</organism>
<keyword evidence="3" id="KW-0678">Repressor</keyword>
<proteinExistence type="evidence at transcript level"/>
<reference evidence="14" key="1">
    <citation type="submission" date="2020-04" db="EMBL/GenBank/DDBJ databases">
        <authorList>
            <person name="Neveu A P."/>
        </authorList>
    </citation>
    <scope>NUCLEOTIDE SEQUENCE</scope>
    <source>
        <tissue evidence="14">Whole embryo</tissue>
    </source>
</reference>
<dbReference type="EC" id="2.1.1.37" evidence="2"/>
<dbReference type="Pfam" id="PF00145">
    <property type="entry name" value="DNA_methylase"/>
    <property type="match status" value="1"/>
</dbReference>
<accession>A0A6F9DBU3</accession>
<dbReference type="PROSITE" id="PS00094">
    <property type="entry name" value="C5_MTASE_1"/>
    <property type="match status" value="1"/>
</dbReference>
<sequence length="711" mass="79488">MGKDSTSECIVISSSSESEGESDLYDFSQKWKRKPFPNVDVSKDRIPSPLKTLPTFGCNRPTKCAIVTPLPRPAVVDSPKWVKREDSIDKIVDTLRKEFGNKNKKAKCKKKMCRASNKSSHKKKVNSSMESCNSPRKLRTRSSSSVSISSPYAGSEEKRKKLGLRSMVKPATPVKHSNKTAKRCRRILDTTTESESEPHKCTPTLKKKAKKKNKLSLTSLTGLGIGMDCSIETENECDNSFEGEESKQLSQDVLTNKRANLQKVKRHELSLEDVCLSCGTTDNIKAKHPLFVGGLCADHHSMFQEWYFQKDQDGYQAYCAICCMGCQVILCDKPGCRRCYCSDCIDLLVGAKQYEKVSALKQWLCYLCSERTGLRDSLLKTRSNWQDNLQNFYQSTKETASKYPIAPVPKFLSPRKRKPIRVLSLFDGIATGLVALKELGLEIGKFVASEIDEDAIRLVQNRHSEVVHIGDVTKLTDADVKKLGPFDLVMGGSPCNDLSGANPRRKGLLDPEGSGCLFFDFYRVLRAAQPSPSPAGCNCDVTGQGSRPFFWLFENVVSMKLVERHRISRFLQCEPVSANAQHVSAAARPRLFWGNIPGLQKLRLNPSRGDRLTVQDCLEPGRVAVVDKLKTITTKPSCLYAGSNRQPAVKHSGKDDTLWSTEVERIFGVPEHYTDVNNLGPKERLALLGRSWSVPVIRHILAPLTDYFKHK</sequence>
<dbReference type="PANTHER" id="PTHR23068:SF25">
    <property type="entry name" value="DNA (CYTOSINE-5)-METHYLTRANSFERASE DRM2"/>
    <property type="match status" value="1"/>
</dbReference>
<evidence type="ECO:0000256" key="10">
    <source>
        <dbReference type="ARBA" id="ARBA00023242"/>
    </source>
</evidence>
<dbReference type="InterPro" id="IPR049554">
    <property type="entry name" value="DNMT3_ADD_PHD"/>
</dbReference>
<dbReference type="Gene3D" id="2.20.70.90">
    <property type="match status" value="1"/>
</dbReference>
<dbReference type="InterPro" id="IPR018117">
    <property type="entry name" value="C5_DNA_meth_AS"/>
</dbReference>
<feature type="compositionally biased region" description="Basic residues" evidence="12">
    <location>
        <begin position="110"/>
        <end position="125"/>
    </location>
</feature>
<dbReference type="EMBL" id="LR784614">
    <property type="protein sequence ID" value="CAB3239268.1"/>
    <property type="molecule type" value="mRNA"/>
</dbReference>
<gene>
    <name evidence="14" type="primary">Dnmt3a-001</name>
</gene>
<dbReference type="PROSITE" id="PS51679">
    <property type="entry name" value="SAM_MT_C5"/>
    <property type="match status" value="1"/>
</dbReference>
<dbReference type="PROSITE" id="PS51533">
    <property type="entry name" value="ADD"/>
    <property type="match status" value="1"/>
</dbReference>
<dbReference type="Pfam" id="PF17980">
    <property type="entry name" value="ADD_DNMT3"/>
    <property type="match status" value="1"/>
</dbReference>
<name>A0A6F9DBU3_9ASCI</name>
<feature type="domain" description="PHD-type" evidence="13">
    <location>
        <begin position="263"/>
        <end position="398"/>
    </location>
</feature>
<protein>
    <recommendedName>
        <fullName evidence="2">DNA (cytosine-5-)-methyltransferase</fullName>
        <ecNumber evidence="2">2.1.1.37</ecNumber>
    </recommendedName>
</protein>
<evidence type="ECO:0000313" key="14">
    <source>
        <dbReference type="EMBL" id="CAB3239268.1"/>
    </source>
</evidence>
<keyword evidence="8" id="KW-0863">Zinc-finger</keyword>
<keyword evidence="10" id="KW-0539">Nucleus</keyword>
<dbReference type="SUPFAM" id="SSF53335">
    <property type="entry name" value="S-adenosyl-L-methionine-dependent methyltransferases"/>
    <property type="match status" value="1"/>
</dbReference>
<keyword evidence="4 11" id="KW-0489">Methyltransferase</keyword>
<dbReference type="AlphaFoldDB" id="A0A6F9DBU3"/>
<evidence type="ECO:0000256" key="5">
    <source>
        <dbReference type="ARBA" id="ARBA00022679"/>
    </source>
</evidence>
<evidence type="ECO:0000256" key="1">
    <source>
        <dbReference type="ARBA" id="ARBA00004123"/>
    </source>
</evidence>
<feature type="region of interest" description="Disordered" evidence="12">
    <location>
        <begin position="1"/>
        <end position="21"/>
    </location>
</feature>
<dbReference type="InterPro" id="IPR040552">
    <property type="entry name" value="DNMT3_ADD_GATA1-like"/>
</dbReference>
<keyword evidence="7" id="KW-0479">Metal-binding</keyword>
<dbReference type="GO" id="GO:0008270">
    <property type="term" value="F:zinc ion binding"/>
    <property type="evidence" value="ECO:0007669"/>
    <property type="project" value="UniProtKB-KW"/>
</dbReference>
<dbReference type="Pfam" id="PF21255">
    <property type="entry name" value="DNMT3_ADD_GATA1-like"/>
    <property type="match status" value="1"/>
</dbReference>